<keyword evidence="4" id="KW-0862">Zinc</keyword>
<evidence type="ECO:0000256" key="4">
    <source>
        <dbReference type="ARBA" id="ARBA00022833"/>
    </source>
</evidence>
<comment type="subcellular location">
    <subcellularLocation>
        <location evidence="1">Membrane</location>
        <topology evidence="1">Peripheral membrane protein</topology>
    </subcellularLocation>
</comment>
<dbReference type="Pfam" id="PF10601">
    <property type="entry name" value="zf-LITAF-like"/>
    <property type="match status" value="1"/>
</dbReference>
<dbReference type="Proteomes" id="UP000095751">
    <property type="component" value="Unassembled WGS sequence"/>
</dbReference>
<dbReference type="OrthoDB" id="44755at2759"/>
<dbReference type="GO" id="GO:0016020">
    <property type="term" value="C:membrane"/>
    <property type="evidence" value="ECO:0007669"/>
    <property type="project" value="UniProtKB-SubCell"/>
</dbReference>
<accession>A0A1E7FAR1</accession>
<reference evidence="9 10" key="1">
    <citation type="submission" date="2016-09" db="EMBL/GenBank/DDBJ databases">
        <title>Extensive genetic diversity and differential bi-allelic expression allows diatom success in the polar Southern Ocean.</title>
        <authorList>
            <consortium name="DOE Joint Genome Institute"/>
            <person name="Mock T."/>
            <person name="Otillar R.P."/>
            <person name="Strauss J."/>
            <person name="Dupont C."/>
            <person name="Frickenhaus S."/>
            <person name="Maumus F."/>
            <person name="Mcmullan M."/>
            <person name="Sanges R."/>
            <person name="Schmutz J."/>
            <person name="Toseland A."/>
            <person name="Valas R."/>
            <person name="Veluchamy A."/>
            <person name="Ward B.J."/>
            <person name="Allen A."/>
            <person name="Barry K."/>
            <person name="Falciatore A."/>
            <person name="Ferrante M."/>
            <person name="Fortunato A.E."/>
            <person name="Gloeckner G."/>
            <person name="Gruber A."/>
            <person name="Hipkin R."/>
            <person name="Janech M."/>
            <person name="Kroth P."/>
            <person name="Leese F."/>
            <person name="Lindquist E."/>
            <person name="Lyon B.R."/>
            <person name="Martin J."/>
            <person name="Mayer C."/>
            <person name="Parker M."/>
            <person name="Quesneville H."/>
            <person name="Raymond J."/>
            <person name="Uhlig C."/>
            <person name="Valentin K.U."/>
            <person name="Worden A.Z."/>
            <person name="Armbrust E.V."/>
            <person name="Bowler C."/>
            <person name="Green B."/>
            <person name="Moulton V."/>
            <person name="Van Oosterhout C."/>
            <person name="Grigoriev I."/>
        </authorList>
    </citation>
    <scope>NUCLEOTIDE SEQUENCE [LARGE SCALE GENOMIC DNA]</scope>
    <source>
        <strain evidence="9 10">CCMP1102</strain>
    </source>
</reference>
<protein>
    <recommendedName>
        <fullName evidence="8">LITAF domain-containing protein</fullName>
    </recommendedName>
</protein>
<evidence type="ECO:0000313" key="10">
    <source>
        <dbReference type="Proteomes" id="UP000095751"/>
    </source>
</evidence>
<feature type="domain" description="LITAF" evidence="8">
    <location>
        <begin position="50"/>
        <end position="136"/>
    </location>
</feature>
<comment type="similarity">
    <text evidence="2">Belongs to the CDIP1/LITAF family.</text>
</comment>
<evidence type="ECO:0000256" key="1">
    <source>
        <dbReference type="ARBA" id="ARBA00004170"/>
    </source>
</evidence>
<gene>
    <name evidence="9" type="ORF">FRACYDRAFT_218224</name>
</gene>
<keyword evidence="7" id="KW-0812">Transmembrane</keyword>
<dbReference type="KEGG" id="fcy:FRACYDRAFT_218224"/>
<dbReference type="InterPro" id="IPR037519">
    <property type="entry name" value="LITAF_fam"/>
</dbReference>
<keyword evidence="3" id="KW-0479">Metal-binding</keyword>
<evidence type="ECO:0000256" key="7">
    <source>
        <dbReference type="SAM" id="Phobius"/>
    </source>
</evidence>
<name>A0A1E7FAR1_9STRA</name>
<dbReference type="InParanoid" id="A0A1E7FAR1"/>
<evidence type="ECO:0000256" key="3">
    <source>
        <dbReference type="ARBA" id="ARBA00022723"/>
    </source>
</evidence>
<keyword evidence="7" id="KW-1133">Transmembrane helix</keyword>
<keyword evidence="10" id="KW-1185">Reference proteome</keyword>
<dbReference type="PANTHER" id="PTHR23292:SF6">
    <property type="entry name" value="FI16602P1-RELATED"/>
    <property type="match status" value="1"/>
</dbReference>
<evidence type="ECO:0000256" key="2">
    <source>
        <dbReference type="ARBA" id="ARBA00005975"/>
    </source>
</evidence>
<sequence>MSDVKTYPYSPAEESFQESTSQPHAIDAVIIYDQDNYPNAATPVAEPHNTGATVTNPKYVHLGSRRPVTLTYCPQCANQNETTRTQTKVTGTTWACVGVGVFVFWPLCWLPLLITPLKQTNHYCNRCGTKVGRIKPFE</sequence>
<dbReference type="GO" id="GO:0008270">
    <property type="term" value="F:zinc ion binding"/>
    <property type="evidence" value="ECO:0007669"/>
    <property type="project" value="TreeGrafter"/>
</dbReference>
<dbReference type="EMBL" id="KV784359">
    <property type="protein sequence ID" value="OEU15270.1"/>
    <property type="molecule type" value="Genomic_DNA"/>
</dbReference>
<dbReference type="InterPro" id="IPR006629">
    <property type="entry name" value="LITAF"/>
</dbReference>
<dbReference type="SMART" id="SM00714">
    <property type="entry name" value="LITAF"/>
    <property type="match status" value="1"/>
</dbReference>
<proteinExistence type="inferred from homology"/>
<feature type="region of interest" description="Disordered" evidence="6">
    <location>
        <begin position="1"/>
        <end position="21"/>
    </location>
</feature>
<evidence type="ECO:0000259" key="8">
    <source>
        <dbReference type="PROSITE" id="PS51837"/>
    </source>
</evidence>
<organism evidence="9 10">
    <name type="scientific">Fragilariopsis cylindrus CCMP1102</name>
    <dbReference type="NCBI Taxonomy" id="635003"/>
    <lineage>
        <taxon>Eukaryota</taxon>
        <taxon>Sar</taxon>
        <taxon>Stramenopiles</taxon>
        <taxon>Ochrophyta</taxon>
        <taxon>Bacillariophyta</taxon>
        <taxon>Bacillariophyceae</taxon>
        <taxon>Bacillariophycidae</taxon>
        <taxon>Bacillariales</taxon>
        <taxon>Bacillariaceae</taxon>
        <taxon>Fragilariopsis</taxon>
    </lineage>
</organism>
<dbReference type="PANTHER" id="PTHR23292">
    <property type="entry name" value="LIPOPOLYSACCHARIDE-INDUCED TUMOR NECROSIS FACTOR-ALPHA FACTOR"/>
    <property type="match status" value="1"/>
</dbReference>
<dbReference type="PROSITE" id="PS51837">
    <property type="entry name" value="LITAF"/>
    <property type="match status" value="1"/>
</dbReference>
<evidence type="ECO:0000256" key="6">
    <source>
        <dbReference type="SAM" id="MobiDB-lite"/>
    </source>
</evidence>
<evidence type="ECO:0000256" key="5">
    <source>
        <dbReference type="ARBA" id="ARBA00023136"/>
    </source>
</evidence>
<dbReference type="AlphaFoldDB" id="A0A1E7FAR1"/>
<feature type="transmembrane region" description="Helical" evidence="7">
    <location>
        <begin position="94"/>
        <end position="114"/>
    </location>
</feature>
<keyword evidence="5 7" id="KW-0472">Membrane</keyword>
<evidence type="ECO:0000313" key="9">
    <source>
        <dbReference type="EMBL" id="OEU15270.1"/>
    </source>
</evidence>